<dbReference type="PANTHER" id="PTHR24148:SF64">
    <property type="entry name" value="HETEROKARYON INCOMPATIBILITY DOMAIN-CONTAINING PROTEIN"/>
    <property type="match status" value="1"/>
</dbReference>
<dbReference type="AlphaFoldDB" id="A0A1E1L0B6"/>
<feature type="domain" description="Heterokaryon incompatibility" evidence="1">
    <location>
        <begin position="55"/>
        <end position="179"/>
    </location>
</feature>
<organism evidence="2 3">
    <name type="scientific">Rhynchosporium agropyri</name>
    <dbReference type="NCBI Taxonomy" id="914238"/>
    <lineage>
        <taxon>Eukaryota</taxon>
        <taxon>Fungi</taxon>
        <taxon>Dikarya</taxon>
        <taxon>Ascomycota</taxon>
        <taxon>Pezizomycotina</taxon>
        <taxon>Leotiomycetes</taxon>
        <taxon>Helotiales</taxon>
        <taxon>Ploettnerulaceae</taxon>
        <taxon>Rhynchosporium</taxon>
    </lineage>
</organism>
<proteinExistence type="predicted"/>
<dbReference type="InterPro" id="IPR010730">
    <property type="entry name" value="HET"/>
</dbReference>
<gene>
    <name evidence="2" type="ORF">RAG0_10556</name>
</gene>
<dbReference type="InterPro" id="IPR052895">
    <property type="entry name" value="HetReg/Transcr_Mod"/>
</dbReference>
<evidence type="ECO:0000313" key="3">
    <source>
        <dbReference type="Proteomes" id="UP000178912"/>
    </source>
</evidence>
<dbReference type="EMBL" id="FJUX01000066">
    <property type="protein sequence ID" value="CZT03936.1"/>
    <property type="molecule type" value="Genomic_DNA"/>
</dbReference>
<dbReference type="PANTHER" id="PTHR24148">
    <property type="entry name" value="ANKYRIN REPEAT DOMAIN-CONTAINING PROTEIN 39 HOMOLOG-RELATED"/>
    <property type="match status" value="1"/>
</dbReference>
<dbReference type="Proteomes" id="UP000178912">
    <property type="component" value="Unassembled WGS sequence"/>
</dbReference>
<evidence type="ECO:0000313" key="2">
    <source>
        <dbReference type="EMBL" id="CZT03936.1"/>
    </source>
</evidence>
<keyword evidence="3" id="KW-1185">Reference proteome</keyword>
<evidence type="ECO:0000259" key="1">
    <source>
        <dbReference type="Pfam" id="PF06985"/>
    </source>
</evidence>
<name>A0A1E1L0B6_9HELO</name>
<dbReference type="Pfam" id="PF06985">
    <property type="entry name" value="HET"/>
    <property type="match status" value="1"/>
</dbReference>
<dbReference type="OrthoDB" id="2157530at2759"/>
<accession>A0A1E1L0B6</accession>
<sequence length="188" mass="21574">MASSFADEMPHYQYSALDQAGEGDIRLIRLWPGTFDEEEIRLGIFHVPRSSKPVYEALSYAWGCPDHTDHVLVSESDRRQERGLQRDFADLEIQETVESAYTLGIAHKLSVALRHLRHSDRARVLWVDAVCINQKNDVEKGREVLLMESIYRNARQVIVWLAPEEDDSSLALKTSSRLGHELRTDRSN</sequence>
<reference evidence="3" key="1">
    <citation type="submission" date="2016-03" db="EMBL/GenBank/DDBJ databases">
        <authorList>
            <person name="Guldener U."/>
        </authorList>
    </citation>
    <scope>NUCLEOTIDE SEQUENCE [LARGE SCALE GENOMIC DNA]</scope>
    <source>
        <strain evidence="3">04CH-RAC-A.6.1</strain>
    </source>
</reference>
<protein>
    <recommendedName>
        <fullName evidence="1">Heterokaryon incompatibility domain-containing protein</fullName>
    </recommendedName>
</protein>